<feature type="region of interest" description="Disordered" evidence="1">
    <location>
        <begin position="335"/>
        <end position="360"/>
    </location>
</feature>
<feature type="compositionally biased region" description="Low complexity" evidence="1">
    <location>
        <begin position="186"/>
        <end position="204"/>
    </location>
</feature>
<protein>
    <submittedName>
        <fullName evidence="2">Uncharacterized protein</fullName>
    </submittedName>
</protein>
<reference evidence="3" key="1">
    <citation type="journal article" date="2023" name="Commun. Biol.">
        <title>Genome analysis of Parmales, the sister group of diatoms, reveals the evolutionary specialization of diatoms from phago-mixotrophs to photoautotrophs.</title>
        <authorList>
            <person name="Ban H."/>
            <person name="Sato S."/>
            <person name="Yoshikawa S."/>
            <person name="Yamada K."/>
            <person name="Nakamura Y."/>
            <person name="Ichinomiya M."/>
            <person name="Sato N."/>
            <person name="Blanc-Mathieu R."/>
            <person name="Endo H."/>
            <person name="Kuwata A."/>
            <person name="Ogata H."/>
        </authorList>
    </citation>
    <scope>NUCLEOTIDE SEQUENCE [LARGE SCALE GENOMIC DNA]</scope>
    <source>
        <strain evidence="3">NIES 3701</strain>
    </source>
</reference>
<feature type="compositionally biased region" description="Basic and acidic residues" evidence="1">
    <location>
        <begin position="30"/>
        <end position="42"/>
    </location>
</feature>
<organism evidence="2 3">
    <name type="scientific">Triparma strigata</name>
    <dbReference type="NCBI Taxonomy" id="1606541"/>
    <lineage>
        <taxon>Eukaryota</taxon>
        <taxon>Sar</taxon>
        <taxon>Stramenopiles</taxon>
        <taxon>Ochrophyta</taxon>
        <taxon>Bolidophyceae</taxon>
        <taxon>Parmales</taxon>
        <taxon>Triparmaceae</taxon>
        <taxon>Triparma</taxon>
    </lineage>
</organism>
<gene>
    <name evidence="2" type="ORF">TrST_g11564</name>
</gene>
<sequence length="459" mass="51734">MLKPGDPIRFKHLCPEDKSKLAKLISKVATLHDRDRTDRTDRTPLSSLPLQPHLPPQPQSPNNKSSTNNISSAELLKELSAYKTKFTKSLTIVKEYQSKLISLAQENERMKKETADNEEVERLKVEFIRRVNIVKQEADAMANKASQRVKQLESELQESRSEVSLLQVALRRKEEQHQQRTDLERSTPLSLPTTLPTADSLTGFPSPPLSPQPLTSTLGSPKTWTSFVLERSGTVDLDLTSKSIVNVTKSLDDEEWEKSRPSREQERYDEGVMKGVRGDVEKLAVDLEGVATELNGLRVTHGVVGGSIPRTLISSRVDSRVDFVESVEDRVEFKDEVEGRQDKSLKGEEGGKERTPRSKMKRLIEVQEQGWSPSSKTLTSFTNAKKDIMTNKSAHKMSKKKQEQKARQLSSNIGGKERAEILKVVNDDDESIKGEEGEGSFYDDSLFDMVEQLDDMDRC</sequence>
<dbReference type="Proteomes" id="UP001165085">
    <property type="component" value="Unassembled WGS sequence"/>
</dbReference>
<dbReference type="EMBL" id="BRXY01000232">
    <property type="protein sequence ID" value="GMH79259.1"/>
    <property type="molecule type" value="Genomic_DNA"/>
</dbReference>
<accession>A0A9W7AWJ5</accession>
<feature type="region of interest" description="Disordered" evidence="1">
    <location>
        <begin position="383"/>
        <end position="414"/>
    </location>
</feature>
<dbReference type="OrthoDB" id="10383517at2759"/>
<proteinExistence type="predicted"/>
<keyword evidence="3" id="KW-1185">Reference proteome</keyword>
<dbReference type="AlphaFoldDB" id="A0A9W7AWJ5"/>
<feature type="region of interest" description="Disordered" evidence="1">
    <location>
        <begin position="174"/>
        <end position="217"/>
    </location>
</feature>
<evidence type="ECO:0000313" key="3">
    <source>
        <dbReference type="Proteomes" id="UP001165085"/>
    </source>
</evidence>
<feature type="compositionally biased region" description="Basic and acidic residues" evidence="1">
    <location>
        <begin position="174"/>
        <end position="185"/>
    </location>
</feature>
<name>A0A9W7AWJ5_9STRA</name>
<comment type="caution">
    <text evidence="2">The sequence shown here is derived from an EMBL/GenBank/DDBJ whole genome shotgun (WGS) entry which is preliminary data.</text>
</comment>
<feature type="compositionally biased region" description="Basic and acidic residues" evidence="1">
    <location>
        <begin position="335"/>
        <end position="356"/>
    </location>
</feature>
<evidence type="ECO:0000256" key="1">
    <source>
        <dbReference type="SAM" id="MobiDB-lite"/>
    </source>
</evidence>
<feature type="region of interest" description="Disordered" evidence="1">
    <location>
        <begin position="28"/>
        <end position="68"/>
    </location>
</feature>
<evidence type="ECO:0000313" key="2">
    <source>
        <dbReference type="EMBL" id="GMH79259.1"/>
    </source>
</evidence>